<dbReference type="PANTHER" id="PTHR13325:SF3">
    <property type="entry name" value="MEMBRANE-BOUND TRANSCRIPTION FACTOR SITE-2 PROTEASE"/>
    <property type="match status" value="1"/>
</dbReference>
<dbReference type="AlphaFoldDB" id="A0A8J2H645"/>
<evidence type="ECO:0000256" key="7">
    <source>
        <dbReference type="ARBA" id="ARBA00022989"/>
    </source>
</evidence>
<evidence type="ECO:0000259" key="12">
    <source>
        <dbReference type="Pfam" id="PF02163"/>
    </source>
</evidence>
<dbReference type="PANTHER" id="PTHR13325">
    <property type="entry name" value="PROTEASE M50 MEMBRANE-BOUND TRANSCRIPTION FACTOR SITE 2 PROTEASE"/>
    <property type="match status" value="1"/>
</dbReference>
<evidence type="ECO:0000256" key="4">
    <source>
        <dbReference type="ARBA" id="ARBA00012347"/>
    </source>
</evidence>
<feature type="domain" description="Peptidase M50" evidence="12">
    <location>
        <begin position="98"/>
        <end position="423"/>
    </location>
</feature>
<feature type="transmembrane region" description="Helical" evidence="11">
    <location>
        <begin position="53"/>
        <end position="76"/>
    </location>
</feature>
<dbReference type="GO" id="GO:0012505">
    <property type="term" value="C:endomembrane system"/>
    <property type="evidence" value="ECO:0007669"/>
    <property type="project" value="UniProtKB-SubCell"/>
</dbReference>
<feature type="transmembrane region" description="Helical" evidence="11">
    <location>
        <begin position="378"/>
        <end position="403"/>
    </location>
</feature>
<dbReference type="InterPro" id="IPR001193">
    <property type="entry name" value="MBTPS2"/>
</dbReference>
<evidence type="ECO:0000256" key="11">
    <source>
        <dbReference type="SAM" id="Phobius"/>
    </source>
</evidence>
<evidence type="ECO:0000256" key="8">
    <source>
        <dbReference type="ARBA" id="ARBA00023136"/>
    </source>
</evidence>
<keyword evidence="13" id="KW-0378">Hydrolase</keyword>
<dbReference type="EMBL" id="CAJNRD030001117">
    <property type="protein sequence ID" value="CAG5077950.1"/>
    <property type="molecule type" value="Genomic_DNA"/>
</dbReference>
<keyword evidence="8 11" id="KW-0472">Membrane</keyword>
<name>A0A8J2H645_COTCN</name>
<dbReference type="Gene3D" id="2.30.42.10">
    <property type="match status" value="1"/>
</dbReference>
<feature type="transmembrane region" description="Helical" evidence="11">
    <location>
        <begin position="423"/>
        <end position="444"/>
    </location>
</feature>
<sequence>MSAVDFLISCLHYPYFLFMENTGLEIKPFRVVWFTSFFNRKIIKWSMEKTKLLSLWFNLGVIVSIILLPIALGVLIKMTLSNFVNKSTGDTADVNWHLFHELGHAVAASRENVQIYGVGFILALVLPIAYVSINQEQLKSLKVPGQLRILCAGVWHNIFLAAVAAAIFYLNSWIWVPLFVSNSGVFVTSIAMNSPLLGARGLEARDIILKINNCEVKNNDDWYNCLLQTIKEPTPGYCVTQNIIEENDESIPSWMSENGVTNCCKNKNDGNLCFEYVENSQDPLELPPYFCLPARRIIEKSEKMCQLFSDCSGSDVHCIKPSVDNITKIVKLSTHKGNVLFLGHAVEIYRTVKTSNWTPKYQLFSPSLPEGLETLCKYVTVLSLGLAVINIIPCFFFDGQYIVESLVQSTLRSIVRQKSARNSIALIITCSGSVVFIINLIVALTKMY</sequence>
<keyword evidence="13" id="KW-0645">Protease</keyword>
<dbReference type="Pfam" id="PF02163">
    <property type="entry name" value="Peptidase_M50"/>
    <property type="match status" value="1"/>
</dbReference>
<evidence type="ECO:0000256" key="9">
    <source>
        <dbReference type="ARBA" id="ARBA00032658"/>
    </source>
</evidence>
<evidence type="ECO:0000256" key="3">
    <source>
        <dbReference type="ARBA" id="ARBA00009989"/>
    </source>
</evidence>
<dbReference type="GO" id="GO:1905897">
    <property type="term" value="P:regulation of response to endoplasmic reticulum stress"/>
    <property type="evidence" value="ECO:0007669"/>
    <property type="project" value="TreeGrafter"/>
</dbReference>
<dbReference type="SUPFAM" id="SSF50156">
    <property type="entry name" value="PDZ domain-like"/>
    <property type="match status" value="1"/>
</dbReference>
<dbReference type="PRINTS" id="PR01000">
    <property type="entry name" value="SREBPS2PTASE"/>
</dbReference>
<evidence type="ECO:0000256" key="1">
    <source>
        <dbReference type="ARBA" id="ARBA00001350"/>
    </source>
</evidence>
<protein>
    <recommendedName>
        <fullName evidence="5">Membrane-bound transcription factor site-2 protease</fullName>
        <ecNumber evidence="4">3.4.24.85</ecNumber>
    </recommendedName>
    <alternativeName>
        <fullName evidence="9">Endopeptidase S2P</fullName>
    </alternativeName>
</protein>
<dbReference type="Proteomes" id="UP000786811">
    <property type="component" value="Unassembled WGS sequence"/>
</dbReference>
<comment type="similarity">
    <text evidence="3">Belongs to the peptidase M50A family.</text>
</comment>
<evidence type="ECO:0000313" key="14">
    <source>
        <dbReference type="Proteomes" id="UP000786811"/>
    </source>
</evidence>
<dbReference type="GO" id="GO:0004222">
    <property type="term" value="F:metalloendopeptidase activity"/>
    <property type="evidence" value="ECO:0007669"/>
    <property type="project" value="InterPro"/>
</dbReference>
<evidence type="ECO:0000313" key="13">
    <source>
        <dbReference type="EMBL" id="CAG5077950.1"/>
    </source>
</evidence>
<comment type="catalytic activity">
    <reaction evidence="1">
        <text>Cleaves several transcription factors that are type-2 transmembrane proteins within membrane-spanning domains. Known substrates include sterol regulatory element-binding protein (SREBP) -1, SREBP-2 and forms of the transcriptional activator ATF6. SREBP-2 is cleaved at the site 477-DRSRILL-|-CVLTFLCLSFNPLTSLLQWGGA-505. The residues Asn-Pro, 11 residues distal to the site of cleavage in the membrane-spanning domain, are important for cleavage by S2P endopeptidase. Replacement of either of these residues does not prevent cleavage, but there is no cleavage if both of these residues are replaced.</text>
        <dbReference type="EC" id="3.4.24.85"/>
    </reaction>
</comment>
<dbReference type="GO" id="GO:0016020">
    <property type="term" value="C:membrane"/>
    <property type="evidence" value="ECO:0007669"/>
    <property type="project" value="InterPro"/>
</dbReference>
<keyword evidence="6 11" id="KW-0812">Transmembrane</keyword>
<evidence type="ECO:0000256" key="2">
    <source>
        <dbReference type="ARBA" id="ARBA00004127"/>
    </source>
</evidence>
<dbReference type="OrthoDB" id="69989at2759"/>
<dbReference type="GO" id="GO:0031293">
    <property type="term" value="P:membrane protein intracellular domain proteolysis"/>
    <property type="evidence" value="ECO:0007669"/>
    <property type="project" value="TreeGrafter"/>
</dbReference>
<evidence type="ECO:0000256" key="5">
    <source>
        <dbReference type="ARBA" id="ARBA00014400"/>
    </source>
</evidence>
<proteinExistence type="inferred from homology"/>
<keyword evidence="14" id="KW-1185">Reference proteome</keyword>
<organism evidence="13 14">
    <name type="scientific">Cotesia congregata</name>
    <name type="common">Parasitoid wasp</name>
    <name type="synonym">Apanteles congregatus</name>
    <dbReference type="NCBI Taxonomy" id="51543"/>
    <lineage>
        <taxon>Eukaryota</taxon>
        <taxon>Metazoa</taxon>
        <taxon>Ecdysozoa</taxon>
        <taxon>Arthropoda</taxon>
        <taxon>Hexapoda</taxon>
        <taxon>Insecta</taxon>
        <taxon>Pterygota</taxon>
        <taxon>Neoptera</taxon>
        <taxon>Endopterygota</taxon>
        <taxon>Hymenoptera</taxon>
        <taxon>Apocrita</taxon>
        <taxon>Ichneumonoidea</taxon>
        <taxon>Braconidae</taxon>
        <taxon>Microgastrinae</taxon>
        <taxon>Cotesia</taxon>
    </lineage>
</organism>
<dbReference type="InterPro" id="IPR036034">
    <property type="entry name" value="PDZ_sf"/>
</dbReference>
<comment type="subcellular location">
    <subcellularLocation>
        <location evidence="2">Endomembrane system</location>
        <topology evidence="2">Multi-pass membrane protein</topology>
    </subcellularLocation>
</comment>
<evidence type="ECO:0000256" key="6">
    <source>
        <dbReference type="ARBA" id="ARBA00022692"/>
    </source>
</evidence>
<dbReference type="GO" id="GO:0005737">
    <property type="term" value="C:cytoplasm"/>
    <property type="evidence" value="ECO:0007669"/>
    <property type="project" value="TreeGrafter"/>
</dbReference>
<dbReference type="EC" id="3.4.24.85" evidence="4"/>
<evidence type="ECO:0000256" key="10">
    <source>
        <dbReference type="ARBA" id="ARBA00045828"/>
    </source>
</evidence>
<keyword evidence="7 11" id="KW-1133">Transmembrane helix</keyword>
<feature type="transmembrane region" description="Helical" evidence="11">
    <location>
        <begin position="174"/>
        <end position="192"/>
    </location>
</feature>
<dbReference type="InterPro" id="IPR008915">
    <property type="entry name" value="Peptidase_M50"/>
</dbReference>
<feature type="transmembrane region" description="Helical" evidence="11">
    <location>
        <begin position="113"/>
        <end position="133"/>
    </location>
</feature>
<feature type="transmembrane region" description="Helical" evidence="11">
    <location>
        <begin position="145"/>
        <end position="168"/>
    </location>
</feature>
<reference evidence="13" key="1">
    <citation type="submission" date="2021-04" db="EMBL/GenBank/DDBJ databases">
        <authorList>
            <person name="Chebbi M.A.C M."/>
        </authorList>
    </citation>
    <scope>NUCLEOTIDE SEQUENCE</scope>
</reference>
<accession>A0A8J2H645</accession>
<comment type="caution">
    <text evidence="13">The sequence shown here is derived from an EMBL/GenBank/DDBJ whole genome shotgun (WGS) entry which is preliminary data.</text>
</comment>
<gene>
    <name evidence="13" type="ORF">HICCMSTLAB_LOCUS2599</name>
</gene>
<comment type="function">
    <text evidence="10">Zinc metalloprotease that mediates intramembrane proteolysis of proteins such as ATF6, ATF6B, SREBF1/SREBP1 and SREBF2/SREBP2. Catalyzes the second step in the proteolytic activation of the sterol regulatory element-binding proteins (SREBPs) SREBF1/SREBP1 and SREBF2/SREBP2: cleaves SREBPs within the first transmembrane segment, thereby releasing the N-terminal segment with a portion of the transmembrane segment attached. Mature N-terminal SREBP fragments shuttle to the nucleus and activate gene transcription. Also mediates the second step in the proteolytic activation of the cyclic AMP-dependent transcription factor ATF-6 (ATF6 and ATF6B). Involved in intramembrane proteolysis during bone formation. In astrocytes and osteoblasts, upon DNA damage and ER stress, mediates the second step of the regulated intramembrane proteolytic activation of the transcription factor CREB3L1, leading to the inhibition of cell-cycle progression.</text>
</comment>